<dbReference type="PANTHER" id="PTHR11802">
    <property type="entry name" value="SERINE PROTEASE FAMILY S10 SERINE CARBOXYPEPTIDASE"/>
    <property type="match status" value="1"/>
</dbReference>
<sequence length="519" mass="56054">MVSLVATVVLLFAGVQLSVPMLIPSRPGHQVPIRIESSSYSSLASASGPGWMVHEQDEHTCDAGSRNFAGRVNISDTKSMFFWFFESRQRPNERPVTVWLNGGPGASSTSGMYGEVGPCTINKDHDGTVFSEYSWTNHSNLLIIDQPAGVGLSTVRGALPAGLLEASADFEATLKVILENILPQYASNPLYIAGESYGGQYVPYFAADIVRHQKESSPHRLLNTPLAGIILVNALVDNSWLSLGQYELFCTDNEPNVLRFNETVCDAMAAAAPECERLGALCRTSDDPYICLAAAEFCMENLDIYFQAEVDALRRSPYDFRRDCPDPPLCGVGDNGMGSTEKFLNRPEIQTRLGFDSPVNFIPINFDMNTLWASNPAIFLPATKYLTYLLDGGNRLHSFGARNVGGEHSNASVAAAASVPVLVINGEYDVGCNAPGTLLTYDHLPWHGQAAFRATRSLDPWYWTDVNGQVHKGGLWKGAASGTLAIATVHDAGHMAPGDQRGAVAALFGRWIAGSGSLG</sequence>
<dbReference type="PANTHER" id="PTHR11802:SF113">
    <property type="entry name" value="SERINE CARBOXYPEPTIDASE CTSA-4.1"/>
    <property type="match status" value="1"/>
</dbReference>
<organism evidence="9 10">
    <name type="scientific">Aspergillus bombycis</name>
    <dbReference type="NCBI Taxonomy" id="109264"/>
    <lineage>
        <taxon>Eukaryota</taxon>
        <taxon>Fungi</taxon>
        <taxon>Dikarya</taxon>
        <taxon>Ascomycota</taxon>
        <taxon>Pezizomycotina</taxon>
        <taxon>Eurotiomycetes</taxon>
        <taxon>Eurotiomycetidae</taxon>
        <taxon>Eurotiales</taxon>
        <taxon>Aspergillaceae</taxon>
        <taxon>Aspergillus</taxon>
    </lineage>
</organism>
<evidence type="ECO:0000256" key="6">
    <source>
        <dbReference type="ARBA" id="ARBA00023157"/>
    </source>
</evidence>
<dbReference type="EC" id="3.4.16.-" evidence="8"/>
<evidence type="ECO:0000256" key="1">
    <source>
        <dbReference type="ARBA" id="ARBA00009431"/>
    </source>
</evidence>
<accession>A0A1F8A8Q2</accession>
<feature type="signal peptide" evidence="8">
    <location>
        <begin position="1"/>
        <end position="20"/>
    </location>
</feature>
<reference evidence="9 10" key="1">
    <citation type="journal article" date="2016" name="Genome Biol. Evol.">
        <title>Draft genome sequence of an aflatoxigenic Aspergillus species, A. bombycis.</title>
        <authorList>
            <person name="Moore G.G."/>
            <person name="Mack B.M."/>
            <person name="Beltz S.B."/>
            <person name="Gilbert M.K."/>
        </authorList>
    </citation>
    <scope>NUCLEOTIDE SEQUENCE [LARGE SCALE GENOMIC DNA]</scope>
    <source>
        <strain evidence="10">NRRL 26010</strain>
    </source>
</reference>
<dbReference type="EMBL" id="LYCR01000020">
    <property type="protein sequence ID" value="OGM47809.1"/>
    <property type="molecule type" value="Genomic_DNA"/>
</dbReference>
<proteinExistence type="inferred from homology"/>
<keyword evidence="3 8" id="KW-0645">Protease</keyword>
<evidence type="ECO:0000256" key="5">
    <source>
        <dbReference type="ARBA" id="ARBA00022801"/>
    </source>
</evidence>
<feature type="chain" id="PRO_5009363578" description="Carboxypeptidase" evidence="8">
    <location>
        <begin position="21"/>
        <end position="519"/>
    </location>
</feature>
<dbReference type="InterPro" id="IPR029058">
    <property type="entry name" value="AB_hydrolase_fold"/>
</dbReference>
<keyword evidence="10" id="KW-1185">Reference proteome</keyword>
<dbReference type="PRINTS" id="PR00724">
    <property type="entry name" value="CRBOXYPTASEC"/>
</dbReference>
<protein>
    <recommendedName>
        <fullName evidence="8">Carboxypeptidase</fullName>
        <ecNumber evidence="8">3.4.16.-</ecNumber>
    </recommendedName>
</protein>
<dbReference type="SUPFAM" id="SSF53474">
    <property type="entry name" value="alpha/beta-Hydrolases"/>
    <property type="match status" value="1"/>
</dbReference>
<dbReference type="GeneID" id="34446734"/>
<gene>
    <name evidence="9" type="ORF">ABOM_003344</name>
</gene>
<dbReference type="Gene3D" id="3.40.50.1820">
    <property type="entry name" value="alpha/beta hydrolase"/>
    <property type="match status" value="1"/>
</dbReference>
<dbReference type="PROSITE" id="PS00131">
    <property type="entry name" value="CARBOXYPEPT_SER_SER"/>
    <property type="match status" value="1"/>
</dbReference>
<dbReference type="Pfam" id="PF00450">
    <property type="entry name" value="Peptidase_S10"/>
    <property type="match status" value="2"/>
</dbReference>
<keyword evidence="4 8" id="KW-0732">Signal</keyword>
<dbReference type="OrthoDB" id="443318at2759"/>
<keyword evidence="7" id="KW-0325">Glycoprotein</keyword>
<dbReference type="InterPro" id="IPR001563">
    <property type="entry name" value="Peptidase_S10"/>
</dbReference>
<comment type="caution">
    <text evidence="9">The sequence shown here is derived from an EMBL/GenBank/DDBJ whole genome shotgun (WGS) entry which is preliminary data.</text>
</comment>
<comment type="similarity">
    <text evidence="1 8">Belongs to the peptidase S10 family.</text>
</comment>
<name>A0A1F8A8Q2_9EURO</name>
<evidence type="ECO:0000313" key="10">
    <source>
        <dbReference type="Proteomes" id="UP000179179"/>
    </source>
</evidence>
<dbReference type="STRING" id="109264.A0A1F8A8Q2"/>
<keyword evidence="2 8" id="KW-0121">Carboxypeptidase</keyword>
<dbReference type="GO" id="GO:0004185">
    <property type="term" value="F:serine-type carboxypeptidase activity"/>
    <property type="evidence" value="ECO:0007669"/>
    <property type="project" value="UniProtKB-UniRule"/>
</dbReference>
<dbReference type="GO" id="GO:0000324">
    <property type="term" value="C:fungal-type vacuole"/>
    <property type="evidence" value="ECO:0007669"/>
    <property type="project" value="TreeGrafter"/>
</dbReference>
<evidence type="ECO:0000256" key="2">
    <source>
        <dbReference type="ARBA" id="ARBA00022645"/>
    </source>
</evidence>
<evidence type="ECO:0000256" key="8">
    <source>
        <dbReference type="RuleBase" id="RU361156"/>
    </source>
</evidence>
<dbReference type="InterPro" id="IPR018202">
    <property type="entry name" value="Ser_caboxypep_ser_AS"/>
</dbReference>
<dbReference type="Proteomes" id="UP000179179">
    <property type="component" value="Unassembled WGS sequence"/>
</dbReference>
<dbReference type="AlphaFoldDB" id="A0A1F8A8Q2"/>
<evidence type="ECO:0000256" key="3">
    <source>
        <dbReference type="ARBA" id="ARBA00022670"/>
    </source>
</evidence>
<dbReference type="GO" id="GO:0006508">
    <property type="term" value="P:proteolysis"/>
    <property type="evidence" value="ECO:0007669"/>
    <property type="project" value="UniProtKB-KW"/>
</dbReference>
<evidence type="ECO:0000313" key="9">
    <source>
        <dbReference type="EMBL" id="OGM47809.1"/>
    </source>
</evidence>
<keyword evidence="6" id="KW-1015">Disulfide bond</keyword>
<evidence type="ECO:0000256" key="7">
    <source>
        <dbReference type="ARBA" id="ARBA00023180"/>
    </source>
</evidence>
<dbReference type="Gene3D" id="1.10.287.410">
    <property type="match status" value="1"/>
</dbReference>
<keyword evidence="5 8" id="KW-0378">Hydrolase</keyword>
<dbReference type="RefSeq" id="XP_022391526.1">
    <property type="nucleotide sequence ID" value="XM_022530474.1"/>
</dbReference>
<evidence type="ECO:0000256" key="4">
    <source>
        <dbReference type="ARBA" id="ARBA00022729"/>
    </source>
</evidence>